<evidence type="ECO:0000313" key="4">
    <source>
        <dbReference type="Proteomes" id="UP000567795"/>
    </source>
</evidence>
<keyword evidence="1 3" id="KW-0560">Oxidoreductase</keyword>
<dbReference type="Gene3D" id="3.40.605.10">
    <property type="entry name" value="Aldehyde Dehydrogenase, Chain A, domain 1"/>
    <property type="match status" value="1"/>
</dbReference>
<dbReference type="PANTHER" id="PTHR43353">
    <property type="entry name" value="SUCCINATE-SEMIALDEHYDE DEHYDROGENASE, MITOCHONDRIAL"/>
    <property type="match status" value="1"/>
</dbReference>
<dbReference type="InterPro" id="IPR016163">
    <property type="entry name" value="Ald_DH_C"/>
</dbReference>
<dbReference type="GO" id="GO:0033721">
    <property type="term" value="F:aldehyde dehydrogenase (NADP+) activity"/>
    <property type="evidence" value="ECO:0007669"/>
    <property type="project" value="UniProtKB-EC"/>
</dbReference>
<protein>
    <submittedName>
        <fullName evidence="3">NADP-dependent aldehyde dehydrogenase</fullName>
        <ecNumber evidence="3">1.2.1.4</ecNumber>
    </submittedName>
</protein>
<dbReference type="CDD" id="cd07129">
    <property type="entry name" value="ALDH_KGSADH"/>
    <property type="match status" value="1"/>
</dbReference>
<dbReference type="PANTHER" id="PTHR43353:SF3">
    <property type="entry name" value="ALDEHYDE DEHYDROGENASE-RELATED"/>
    <property type="match status" value="1"/>
</dbReference>
<keyword evidence="4" id="KW-1185">Reference proteome</keyword>
<dbReference type="InterPro" id="IPR016161">
    <property type="entry name" value="Ald_DH/histidinol_DH"/>
</dbReference>
<name>A0A852ZX10_9ACTN</name>
<reference evidence="3 4" key="1">
    <citation type="submission" date="2020-07" db="EMBL/GenBank/DDBJ databases">
        <title>Sequencing the genomes of 1000 actinobacteria strains.</title>
        <authorList>
            <person name="Klenk H.-P."/>
        </authorList>
    </citation>
    <scope>NUCLEOTIDE SEQUENCE [LARGE SCALE GENOMIC DNA]</scope>
    <source>
        <strain evidence="3 4">DSM 42178</strain>
    </source>
</reference>
<dbReference type="Proteomes" id="UP000567795">
    <property type="component" value="Unassembled WGS sequence"/>
</dbReference>
<gene>
    <name evidence="3" type="ORF">FHU37_000124</name>
</gene>
<evidence type="ECO:0000313" key="3">
    <source>
        <dbReference type="EMBL" id="NYI03181.1"/>
    </source>
</evidence>
<dbReference type="InterPro" id="IPR015590">
    <property type="entry name" value="Aldehyde_DH_dom"/>
</dbReference>
<evidence type="ECO:0000256" key="1">
    <source>
        <dbReference type="ARBA" id="ARBA00023002"/>
    </source>
</evidence>
<dbReference type="AlphaFoldDB" id="A0A852ZX10"/>
<dbReference type="Pfam" id="PF00171">
    <property type="entry name" value="Aldedh"/>
    <property type="match status" value="1"/>
</dbReference>
<dbReference type="EMBL" id="JACBZD010000001">
    <property type="protein sequence ID" value="NYI03181.1"/>
    <property type="molecule type" value="Genomic_DNA"/>
</dbReference>
<comment type="caution">
    <text evidence="3">The sequence shown here is derived from an EMBL/GenBank/DDBJ whole genome shotgun (WGS) entry which is preliminary data.</text>
</comment>
<dbReference type="InterPro" id="IPR050740">
    <property type="entry name" value="Aldehyde_DH_Superfamily"/>
</dbReference>
<organism evidence="3 4">
    <name type="scientific">Allostreptomyces psammosilenae</name>
    <dbReference type="NCBI Taxonomy" id="1892865"/>
    <lineage>
        <taxon>Bacteria</taxon>
        <taxon>Bacillati</taxon>
        <taxon>Actinomycetota</taxon>
        <taxon>Actinomycetes</taxon>
        <taxon>Kitasatosporales</taxon>
        <taxon>Streptomycetaceae</taxon>
        <taxon>Allostreptomyces</taxon>
    </lineage>
</organism>
<dbReference type="SUPFAM" id="SSF53720">
    <property type="entry name" value="ALDH-like"/>
    <property type="match status" value="1"/>
</dbReference>
<dbReference type="InterPro" id="IPR016162">
    <property type="entry name" value="Ald_DH_N"/>
</dbReference>
<dbReference type="RefSeq" id="WP_312892356.1">
    <property type="nucleotide sequence ID" value="NZ_JACBZD010000001.1"/>
</dbReference>
<evidence type="ECO:0000259" key="2">
    <source>
        <dbReference type="Pfam" id="PF00171"/>
    </source>
</evidence>
<sequence length="491" mass="51008">MTDTTPEQYEAVLDAAVAAAPVLAATTPTTRAALLRAVAGALEEHADALVPLAVADSHLPVPRLRGEVTRTAVQFEMFADALEEGSWLEAIIDLADAQARPAPRPDLRRMLVPLGPVAVFGASNFPFAFGVAGGDTASALAAGCPVVVKGHPGQPSLTDPYAAVVAEALRAAGAPEGVVGVVHGDDNARRLVQDPRIHAVGFTGSTAGGRALADLAAARPRPIPFYGELGSLNPVFVTPAAATARGEDIARAYVASATLGAGQFCTKPGLLFVPAGSGLDKTVVEAAGAVAAAPLLNERIRVGWRRELERLAAHPRVRLVAGSPADSGADSLEVSPVFLATDVADLEASGSQLLAECFGPFSLIVEYRDEAELLRAARLFDGNLTATVHGEGPDDQPAAALLDALRDSSGRLIWNGWPTGVAVSWAQHHGGPYPSTNSLHTSVGVTALRRFLRPVAYQDLPDPLLPEALRNTNPLGIPRRVNGRLTTEPIG</sequence>
<dbReference type="InterPro" id="IPR044151">
    <property type="entry name" value="ALDH_KGSADH"/>
</dbReference>
<dbReference type="EC" id="1.2.1.4" evidence="3"/>
<feature type="domain" description="Aldehyde dehydrogenase" evidence="2">
    <location>
        <begin position="3"/>
        <end position="431"/>
    </location>
</feature>
<dbReference type="Gene3D" id="3.40.309.10">
    <property type="entry name" value="Aldehyde Dehydrogenase, Chain A, domain 2"/>
    <property type="match status" value="1"/>
</dbReference>
<accession>A0A852ZX10</accession>
<proteinExistence type="predicted"/>